<reference evidence="1 2" key="1">
    <citation type="submission" date="2023-09" db="EMBL/GenBank/DDBJ databases">
        <authorList>
            <person name="Rey-Velasco X."/>
        </authorList>
    </citation>
    <scope>NUCLEOTIDE SEQUENCE [LARGE SCALE GENOMIC DNA]</scope>
    <source>
        <strain evidence="1 2">F260</strain>
    </source>
</reference>
<sequence length="72" mass="8735">MDEMEKTEFENISKLQYDRVVSELRKVKCEYLEVMEKVEPVETLFGKKYLKIDLPQSELNKIKIALKRKDYY</sequence>
<evidence type="ECO:0000313" key="2">
    <source>
        <dbReference type="Proteomes" id="UP001245285"/>
    </source>
</evidence>
<accession>A0ABU3CPM2</accession>
<evidence type="ECO:0000313" key="1">
    <source>
        <dbReference type="EMBL" id="MDT0648163.1"/>
    </source>
</evidence>
<gene>
    <name evidence="1" type="ORF">RM545_15820</name>
</gene>
<keyword evidence="2" id="KW-1185">Reference proteome</keyword>
<protein>
    <submittedName>
        <fullName evidence="1">Uncharacterized protein</fullName>
    </submittedName>
</protein>
<name>A0ABU3CPM2_9FLAO</name>
<proteinExistence type="predicted"/>
<organism evidence="1 2">
    <name type="scientific">Autumnicola lenta</name>
    <dbReference type="NCBI Taxonomy" id="3075593"/>
    <lineage>
        <taxon>Bacteria</taxon>
        <taxon>Pseudomonadati</taxon>
        <taxon>Bacteroidota</taxon>
        <taxon>Flavobacteriia</taxon>
        <taxon>Flavobacteriales</taxon>
        <taxon>Flavobacteriaceae</taxon>
        <taxon>Autumnicola</taxon>
    </lineage>
</organism>
<dbReference type="EMBL" id="JAVRHO010000031">
    <property type="protein sequence ID" value="MDT0648163.1"/>
    <property type="molecule type" value="Genomic_DNA"/>
</dbReference>
<comment type="caution">
    <text evidence="1">The sequence shown here is derived from an EMBL/GenBank/DDBJ whole genome shotgun (WGS) entry which is preliminary data.</text>
</comment>
<dbReference type="Proteomes" id="UP001245285">
    <property type="component" value="Unassembled WGS sequence"/>
</dbReference>
<dbReference type="RefSeq" id="WP_311496262.1">
    <property type="nucleotide sequence ID" value="NZ_JAVRHO010000031.1"/>
</dbReference>